<dbReference type="AlphaFoldDB" id="A0AAV0WYB8"/>
<proteinExistence type="predicted"/>
<keyword evidence="2" id="KW-1185">Reference proteome</keyword>
<reference evidence="1 2" key="1">
    <citation type="submission" date="2023-01" db="EMBL/GenBank/DDBJ databases">
        <authorList>
            <person name="Whitehead M."/>
        </authorList>
    </citation>
    <scope>NUCLEOTIDE SEQUENCE [LARGE SCALE GENOMIC DNA]</scope>
</reference>
<name>A0AAV0WYB8_9HEMI</name>
<sequence>MIKWSFINKIIHEERKAGHAGQEKAAKKMLQVSNAVIPEFKINDCITISVPKVDRGPSDPARVIAVIIEKKK</sequence>
<dbReference type="Proteomes" id="UP001160148">
    <property type="component" value="Unassembled WGS sequence"/>
</dbReference>
<dbReference type="EMBL" id="CARXXK010000003">
    <property type="protein sequence ID" value="CAI6360492.1"/>
    <property type="molecule type" value="Genomic_DNA"/>
</dbReference>
<protein>
    <submittedName>
        <fullName evidence="1">Uncharacterized protein</fullName>
    </submittedName>
</protein>
<evidence type="ECO:0000313" key="1">
    <source>
        <dbReference type="EMBL" id="CAI6360492.1"/>
    </source>
</evidence>
<evidence type="ECO:0000313" key="2">
    <source>
        <dbReference type="Proteomes" id="UP001160148"/>
    </source>
</evidence>
<comment type="caution">
    <text evidence="1">The sequence shown here is derived from an EMBL/GenBank/DDBJ whole genome shotgun (WGS) entry which is preliminary data.</text>
</comment>
<gene>
    <name evidence="1" type="ORF">MEUPH1_LOCUS15788</name>
</gene>
<organism evidence="1 2">
    <name type="scientific">Macrosiphum euphorbiae</name>
    <name type="common">potato aphid</name>
    <dbReference type="NCBI Taxonomy" id="13131"/>
    <lineage>
        <taxon>Eukaryota</taxon>
        <taxon>Metazoa</taxon>
        <taxon>Ecdysozoa</taxon>
        <taxon>Arthropoda</taxon>
        <taxon>Hexapoda</taxon>
        <taxon>Insecta</taxon>
        <taxon>Pterygota</taxon>
        <taxon>Neoptera</taxon>
        <taxon>Paraneoptera</taxon>
        <taxon>Hemiptera</taxon>
        <taxon>Sternorrhyncha</taxon>
        <taxon>Aphidomorpha</taxon>
        <taxon>Aphidoidea</taxon>
        <taxon>Aphididae</taxon>
        <taxon>Macrosiphini</taxon>
        <taxon>Macrosiphum</taxon>
    </lineage>
</organism>
<accession>A0AAV0WYB8</accession>